<gene>
    <name evidence="7" type="ORF">AURANDRAFT_9346</name>
</gene>
<reference evidence="7 8" key="1">
    <citation type="journal article" date="2011" name="Proc. Natl. Acad. Sci. U.S.A.">
        <title>Niche of harmful alga Aureococcus anophagefferens revealed through ecogenomics.</title>
        <authorList>
            <person name="Gobler C.J."/>
            <person name="Berry D.L."/>
            <person name="Dyhrman S.T."/>
            <person name="Wilhelm S.W."/>
            <person name="Salamov A."/>
            <person name="Lobanov A.V."/>
            <person name="Zhang Y."/>
            <person name="Collier J.L."/>
            <person name="Wurch L.L."/>
            <person name="Kustka A.B."/>
            <person name="Dill B.D."/>
            <person name="Shah M."/>
            <person name="VerBerkmoes N.C."/>
            <person name="Kuo A."/>
            <person name="Terry A."/>
            <person name="Pangilinan J."/>
            <person name="Lindquist E.A."/>
            <person name="Lucas S."/>
            <person name="Paulsen I.T."/>
            <person name="Hattenrath-Lehmann T.K."/>
            <person name="Talmage S.C."/>
            <person name="Walker E.A."/>
            <person name="Koch F."/>
            <person name="Burson A.M."/>
            <person name="Marcoval M.A."/>
            <person name="Tang Y.Z."/>
            <person name="Lecleir G.R."/>
            <person name="Coyne K.J."/>
            <person name="Berg G.M."/>
            <person name="Bertrand E.M."/>
            <person name="Saito M.A."/>
            <person name="Gladyshev V.N."/>
            <person name="Grigoriev I.V."/>
        </authorList>
    </citation>
    <scope>NUCLEOTIDE SEQUENCE [LARGE SCALE GENOMIC DNA]</scope>
    <source>
        <strain evidence="8">CCMP 1984</strain>
    </source>
</reference>
<feature type="transmembrane region" description="Helical" evidence="5">
    <location>
        <begin position="41"/>
        <end position="58"/>
    </location>
</feature>
<organism evidence="8">
    <name type="scientific">Aureococcus anophagefferens</name>
    <name type="common">Harmful bloom alga</name>
    <dbReference type="NCBI Taxonomy" id="44056"/>
    <lineage>
        <taxon>Eukaryota</taxon>
        <taxon>Sar</taxon>
        <taxon>Stramenopiles</taxon>
        <taxon>Ochrophyta</taxon>
        <taxon>Pelagophyceae</taxon>
        <taxon>Pelagomonadales</taxon>
        <taxon>Pelagomonadaceae</taxon>
        <taxon>Aureococcus</taxon>
    </lineage>
</organism>
<evidence type="ECO:0000313" key="8">
    <source>
        <dbReference type="Proteomes" id="UP000002729"/>
    </source>
</evidence>
<dbReference type="GeneID" id="20229386"/>
<feature type="domain" description="SLC26A/SulP transporter" evidence="6">
    <location>
        <begin position="1"/>
        <end position="59"/>
    </location>
</feature>
<proteinExistence type="predicted"/>
<evidence type="ECO:0000256" key="5">
    <source>
        <dbReference type="SAM" id="Phobius"/>
    </source>
</evidence>
<sequence length="59" mass="5931">GSFSRSAVNVMTGATSQLSALVTAGSVVATLLFFTSSFERVPKAVLAAILITAVSGLVD</sequence>
<dbReference type="OrthoDB" id="288203at2759"/>
<feature type="non-terminal residue" evidence="7">
    <location>
        <position position="1"/>
    </location>
</feature>
<evidence type="ECO:0000259" key="6">
    <source>
        <dbReference type="Pfam" id="PF00916"/>
    </source>
</evidence>
<comment type="subcellular location">
    <subcellularLocation>
        <location evidence="1">Membrane</location>
        <topology evidence="1">Multi-pass membrane protein</topology>
    </subcellularLocation>
</comment>
<evidence type="ECO:0000256" key="1">
    <source>
        <dbReference type="ARBA" id="ARBA00004141"/>
    </source>
</evidence>
<dbReference type="PANTHER" id="PTHR11814">
    <property type="entry name" value="SULFATE TRANSPORTER"/>
    <property type="match status" value="1"/>
</dbReference>
<dbReference type="RefSeq" id="XP_009032148.1">
    <property type="nucleotide sequence ID" value="XM_009033900.1"/>
</dbReference>
<dbReference type="AlphaFoldDB" id="F0XVC0"/>
<name>F0XVC0_AURAN</name>
<keyword evidence="4 5" id="KW-0472">Membrane</keyword>
<keyword evidence="3 5" id="KW-1133">Transmembrane helix</keyword>
<keyword evidence="2 5" id="KW-0812">Transmembrane</keyword>
<dbReference type="GO" id="GO:0055085">
    <property type="term" value="P:transmembrane transport"/>
    <property type="evidence" value="ECO:0007669"/>
    <property type="project" value="InterPro"/>
</dbReference>
<dbReference type="InterPro" id="IPR001902">
    <property type="entry name" value="SLC26A/SulP_fam"/>
</dbReference>
<dbReference type="KEGG" id="aaf:AURANDRAFT_9346"/>
<evidence type="ECO:0000256" key="3">
    <source>
        <dbReference type="ARBA" id="ARBA00022989"/>
    </source>
</evidence>
<evidence type="ECO:0000313" key="7">
    <source>
        <dbReference type="EMBL" id="EGB12565.1"/>
    </source>
</evidence>
<dbReference type="InterPro" id="IPR011547">
    <property type="entry name" value="SLC26A/SulP_dom"/>
</dbReference>
<dbReference type="GO" id="GO:0016020">
    <property type="term" value="C:membrane"/>
    <property type="evidence" value="ECO:0007669"/>
    <property type="project" value="UniProtKB-SubCell"/>
</dbReference>
<keyword evidence="8" id="KW-1185">Reference proteome</keyword>
<dbReference type="Pfam" id="PF00916">
    <property type="entry name" value="Sulfate_transp"/>
    <property type="match status" value="1"/>
</dbReference>
<evidence type="ECO:0000256" key="4">
    <source>
        <dbReference type="ARBA" id="ARBA00023136"/>
    </source>
</evidence>
<evidence type="ECO:0000256" key="2">
    <source>
        <dbReference type="ARBA" id="ARBA00022692"/>
    </source>
</evidence>
<feature type="non-terminal residue" evidence="7">
    <location>
        <position position="59"/>
    </location>
</feature>
<feature type="transmembrane region" description="Helical" evidence="5">
    <location>
        <begin position="14"/>
        <end position="34"/>
    </location>
</feature>
<dbReference type="Proteomes" id="UP000002729">
    <property type="component" value="Unassembled WGS sequence"/>
</dbReference>
<dbReference type="InParanoid" id="F0XVC0"/>
<dbReference type="EMBL" id="GL833120">
    <property type="protein sequence ID" value="EGB12565.1"/>
    <property type="molecule type" value="Genomic_DNA"/>
</dbReference>
<accession>F0XVC0</accession>
<protein>
    <recommendedName>
        <fullName evidence="6">SLC26A/SulP transporter domain-containing protein</fullName>
    </recommendedName>
</protein>